<dbReference type="CDD" id="cd23992">
    <property type="entry name" value="PBP_GOBP"/>
    <property type="match status" value="1"/>
</dbReference>
<name>A0A1L2BLA0_ECTOB</name>
<dbReference type="SUPFAM" id="SSF47565">
    <property type="entry name" value="Insect pheromone/odorant-binding proteins"/>
    <property type="match status" value="1"/>
</dbReference>
<feature type="signal peptide" evidence="1">
    <location>
        <begin position="1"/>
        <end position="20"/>
    </location>
</feature>
<keyword evidence="1" id="KW-0732">Signal</keyword>
<dbReference type="InterPro" id="IPR006170">
    <property type="entry name" value="PBP/GOBP"/>
</dbReference>
<dbReference type="AlphaFoldDB" id="A0A1L2BLA0"/>
<dbReference type="EMBL" id="KT327210">
    <property type="protein sequence ID" value="ALS03853.1"/>
    <property type="molecule type" value="mRNA"/>
</dbReference>
<dbReference type="GO" id="GO:0005549">
    <property type="term" value="F:odorant binding"/>
    <property type="evidence" value="ECO:0007669"/>
    <property type="project" value="InterPro"/>
</dbReference>
<evidence type="ECO:0000256" key="1">
    <source>
        <dbReference type="SAM" id="SignalP"/>
    </source>
</evidence>
<proteinExistence type="evidence at transcript level"/>
<evidence type="ECO:0000313" key="2">
    <source>
        <dbReference type="EMBL" id="ALS03853.1"/>
    </source>
</evidence>
<organism evidence="2">
    <name type="scientific">Ectropis obliqua</name>
    <name type="common">Tea geometrid moth</name>
    <dbReference type="NCBI Taxonomy" id="248899"/>
    <lineage>
        <taxon>Eukaryota</taxon>
        <taxon>Metazoa</taxon>
        <taxon>Ecdysozoa</taxon>
        <taxon>Arthropoda</taxon>
        <taxon>Hexapoda</taxon>
        <taxon>Insecta</taxon>
        <taxon>Pterygota</taxon>
        <taxon>Neoptera</taxon>
        <taxon>Endopterygota</taxon>
        <taxon>Lepidoptera</taxon>
        <taxon>Glossata</taxon>
        <taxon>Ditrysia</taxon>
        <taxon>Geometroidea</taxon>
        <taxon>Geometridae</taxon>
        <taxon>Ennominae</taxon>
        <taxon>Ectropis</taxon>
    </lineage>
</organism>
<feature type="chain" id="PRO_5012792297" evidence="1">
    <location>
        <begin position="21"/>
        <end position="146"/>
    </location>
</feature>
<dbReference type="InterPro" id="IPR036728">
    <property type="entry name" value="PBP_GOBP_sf"/>
</dbReference>
<dbReference type="SMART" id="SM00708">
    <property type="entry name" value="PhBP"/>
    <property type="match status" value="1"/>
</dbReference>
<sequence length="146" mass="16168">MLKLLGFFFVTWTFVVGVLGAEKLNDLKQEYDEILKECIAQNPMTAEDVESLSKDKRTYNVNCIFACALKKGGMMDDDGNLSVEGVRKSAEAYLSDDPELLKKSELFTDACKSVNDAPVSDGKKGCDRASLIFQCSVEKAPSFQLF</sequence>
<dbReference type="Pfam" id="PF01395">
    <property type="entry name" value="PBP_GOBP"/>
    <property type="match status" value="1"/>
</dbReference>
<reference evidence="2" key="1">
    <citation type="submission" date="2015-07" db="EMBL/GenBank/DDBJ databases">
        <title>Transcriptome analysis of odorant reception genes in the tea geometrid, Ectropis obliqua.</title>
        <authorList>
            <person name="Chen Z."/>
            <person name="Ma L."/>
            <person name="Li Z."/>
        </authorList>
    </citation>
    <scope>NUCLEOTIDE SEQUENCE</scope>
</reference>
<dbReference type="Gene3D" id="1.10.238.20">
    <property type="entry name" value="Pheromone/general odorant binding protein domain"/>
    <property type="match status" value="1"/>
</dbReference>
<protein>
    <submittedName>
        <fullName evidence="2">Odorant-binding protein 5</fullName>
    </submittedName>
</protein>
<accession>A0A1L2BLA0</accession>